<protein>
    <submittedName>
        <fullName evidence="2">Uncharacterized protein</fullName>
    </submittedName>
</protein>
<reference evidence="2" key="1">
    <citation type="submission" date="2021-01" db="EMBL/GenBank/DDBJ databases">
        <authorList>
            <person name="Corre E."/>
            <person name="Pelletier E."/>
            <person name="Niang G."/>
            <person name="Scheremetjew M."/>
            <person name="Finn R."/>
            <person name="Kale V."/>
            <person name="Holt S."/>
            <person name="Cochrane G."/>
            <person name="Meng A."/>
            <person name="Brown T."/>
            <person name="Cohen L."/>
        </authorList>
    </citation>
    <scope>NUCLEOTIDE SEQUENCE</scope>
    <source>
        <strain evidence="2">NY070348D</strain>
    </source>
</reference>
<dbReference type="AlphaFoldDB" id="A0A7S2RRP5"/>
<evidence type="ECO:0000313" key="2">
    <source>
        <dbReference type="EMBL" id="CAD9678735.1"/>
    </source>
</evidence>
<evidence type="ECO:0000313" key="3">
    <source>
        <dbReference type="EMBL" id="CAD9678738.1"/>
    </source>
</evidence>
<dbReference type="EMBL" id="HBHK01010044">
    <property type="protein sequence ID" value="CAD9678735.1"/>
    <property type="molecule type" value="Transcribed_RNA"/>
</dbReference>
<feature type="region of interest" description="Disordered" evidence="1">
    <location>
        <begin position="446"/>
        <end position="469"/>
    </location>
</feature>
<gene>
    <name evidence="2" type="ORF">QSP1433_LOCUS6290</name>
    <name evidence="3" type="ORF">QSP1433_LOCUS6291</name>
</gene>
<feature type="compositionally biased region" description="Polar residues" evidence="1">
    <location>
        <begin position="242"/>
        <end position="253"/>
    </location>
</feature>
<feature type="region of interest" description="Disordered" evidence="1">
    <location>
        <begin position="29"/>
        <end position="51"/>
    </location>
</feature>
<accession>A0A7S2RRP5</accession>
<evidence type="ECO:0000256" key="1">
    <source>
        <dbReference type="SAM" id="MobiDB-lite"/>
    </source>
</evidence>
<name>A0A7S2RRP5_9STRA</name>
<feature type="region of interest" description="Disordered" evidence="1">
    <location>
        <begin position="144"/>
        <end position="182"/>
    </location>
</feature>
<feature type="region of interest" description="Disordered" evidence="1">
    <location>
        <begin position="228"/>
        <end position="253"/>
    </location>
</feature>
<organism evidence="2">
    <name type="scientific">Mucochytrium quahogii</name>
    <dbReference type="NCBI Taxonomy" id="96639"/>
    <lineage>
        <taxon>Eukaryota</taxon>
        <taxon>Sar</taxon>
        <taxon>Stramenopiles</taxon>
        <taxon>Bigyra</taxon>
        <taxon>Labyrinthulomycetes</taxon>
        <taxon>Thraustochytrida</taxon>
        <taxon>Thraustochytriidae</taxon>
        <taxon>Mucochytrium</taxon>
    </lineage>
</organism>
<feature type="compositionally biased region" description="Low complexity" evidence="1">
    <location>
        <begin position="34"/>
        <end position="47"/>
    </location>
</feature>
<dbReference type="EMBL" id="HBHK01010045">
    <property type="protein sequence ID" value="CAD9678738.1"/>
    <property type="molecule type" value="Transcribed_RNA"/>
</dbReference>
<sequence>MKSTTQVRFEEEDSKFHRLKQKVLKKYISRQHTTKSTSSSSTASQQSLLEEENQVFRETTLKDLALSKFSQSKLDLGSDTDDGIAHINKVIANVAGKDAAVAEVSPQGTAFATKPNTMSLIKPVNAKKRIQSNKRVRQQDSFFERPFNDSDGEDGGLQFKKWTPSRNRGKSNKLSTKKYKSTKKPLSRVLGGMIGKKRKRPATKTTPKKHITSPETLLEEMPEEIEIIEDDDSNEKPEPSCKESTTSVETKTPLSKLLRQRAESQQCKTTVASLMSPTFQRTISKHSNPRVDRFARAVTAARTGLYQQLHDLESTNESARNRLCMDLTVRKEIAMGDNLVHISAQVVDIKGAASPEVGQVVDATFPWVGSYLGNHKTSPQKKVTKWKPAMREPYKLTQGKLQELGNLEGIQEPNDLCGKTLRLYWPWYFSPETNSIVTSGLIKVKSTSPMPEEQETEKLPALEEDSSPRISDMTPEVFVQADQKGDCWDNLRGCKQTPGPKTIRHIMAKVEAVSLRDTLVGNDPLLLSDGGPAGSTWSSVLISQPTSDPKLYCELLVPPQYVNQFMELLSEDDQGVFEVENVDLVSVRSVLRGNSLSVKGKAYCDWMSYLKQSGIGKTANDESLSFPVLCVGQDTILTRTQLSGRPPAKYLSGTSNMLYTGKRTSILCRVLHLYNDTLFVIDVSLSRVSFPVAIVLLDEKVRSSVQETCLKGEWLLIRDALCRKDGGNVVDFQSMVEKVVFEVPLVAHQAVVTLAGEQKTCNWSRIDENIGTIPPKSGESRLVVSDREDVALVVPLLLRKMALDLDAKMKVKLPRLSSCLDTSSEHEGWKVVILEGVVVGVGFAFKLRDRGSWNFREMSIGLKSLTVSKAVELAKAGEEINRSIALVIQFEGGKLPARVRMRPYDLLRLLGDNPQGSSSKILKHLNSPEVAIPCTIHDSQIKSLNSSVQHLTSFSPCDEKQNELTC</sequence>
<feature type="compositionally biased region" description="Basic residues" evidence="1">
    <location>
        <begin position="167"/>
        <end position="182"/>
    </location>
</feature>
<proteinExistence type="predicted"/>